<dbReference type="Pfam" id="PF13966">
    <property type="entry name" value="zf-RVT"/>
    <property type="match status" value="1"/>
</dbReference>
<dbReference type="Proteomes" id="UP001652660">
    <property type="component" value="Chromosome 11e"/>
</dbReference>
<dbReference type="OrthoDB" id="6622538at2759"/>
<reference evidence="2" key="1">
    <citation type="journal article" date="2025" name="Foods">
        <title>Unveiling the Microbial Signatures of Arabica Coffee Cherries: Insights into Ripeness Specific Diversity, Functional Traits, and Implications for Quality and Safety.</title>
        <authorList>
            <consortium name="RefSeq"/>
            <person name="Tenea G.N."/>
            <person name="Cifuentes V."/>
            <person name="Reyes P."/>
            <person name="Cevallos-Vallejos M."/>
        </authorList>
    </citation>
    <scope>NUCLEOTIDE SEQUENCE [LARGE SCALE GENOMIC DNA]</scope>
</reference>
<evidence type="ECO:0000313" key="3">
    <source>
        <dbReference type="RefSeq" id="XP_027099060.2"/>
    </source>
</evidence>
<name>A0A6P6V8W9_COFAR</name>
<proteinExistence type="predicted"/>
<dbReference type="InterPro" id="IPR036691">
    <property type="entry name" value="Endo/exonu/phosph_ase_sf"/>
</dbReference>
<dbReference type="InterPro" id="IPR036397">
    <property type="entry name" value="RNaseH_sf"/>
</dbReference>
<evidence type="ECO:0000313" key="2">
    <source>
        <dbReference type="Proteomes" id="UP001652660"/>
    </source>
</evidence>
<dbReference type="InterPro" id="IPR026960">
    <property type="entry name" value="RVT-Znf"/>
</dbReference>
<dbReference type="PROSITE" id="PS50878">
    <property type="entry name" value="RT_POL"/>
    <property type="match status" value="1"/>
</dbReference>
<dbReference type="GO" id="GO:0004523">
    <property type="term" value="F:RNA-DNA hybrid ribonuclease activity"/>
    <property type="evidence" value="ECO:0007669"/>
    <property type="project" value="InterPro"/>
</dbReference>
<dbReference type="RefSeq" id="XP_027099060.2">
    <property type="nucleotide sequence ID" value="XM_027243259.2"/>
</dbReference>
<dbReference type="Gene3D" id="3.30.420.10">
    <property type="entry name" value="Ribonuclease H-like superfamily/Ribonuclease H"/>
    <property type="match status" value="1"/>
</dbReference>
<organism evidence="2 3">
    <name type="scientific">Coffea arabica</name>
    <name type="common">Arabian coffee</name>
    <dbReference type="NCBI Taxonomy" id="13443"/>
    <lineage>
        <taxon>Eukaryota</taxon>
        <taxon>Viridiplantae</taxon>
        <taxon>Streptophyta</taxon>
        <taxon>Embryophyta</taxon>
        <taxon>Tracheophyta</taxon>
        <taxon>Spermatophyta</taxon>
        <taxon>Magnoliopsida</taxon>
        <taxon>eudicotyledons</taxon>
        <taxon>Gunneridae</taxon>
        <taxon>Pentapetalae</taxon>
        <taxon>asterids</taxon>
        <taxon>lamiids</taxon>
        <taxon>Gentianales</taxon>
        <taxon>Rubiaceae</taxon>
        <taxon>Ixoroideae</taxon>
        <taxon>Gardenieae complex</taxon>
        <taxon>Bertiereae - Coffeeae clade</taxon>
        <taxon>Coffeeae</taxon>
        <taxon>Coffea</taxon>
    </lineage>
</organism>
<dbReference type="SUPFAM" id="SSF56219">
    <property type="entry name" value="DNase I-like"/>
    <property type="match status" value="1"/>
</dbReference>
<dbReference type="CDD" id="cd01650">
    <property type="entry name" value="RT_nLTR_like"/>
    <property type="match status" value="1"/>
</dbReference>
<dbReference type="PANTHER" id="PTHR33116:SF80">
    <property type="entry name" value="REVERSE TRANSCRIPTASE ZINC-BINDING DOMAIN-CONTAINING PROTEIN"/>
    <property type="match status" value="1"/>
</dbReference>
<sequence>MQGDRGILANSPDNTERAPVQRLQRNFEWEQSIQGERNHLLVGIPKMEFPNFDGSNPKGWIRKCEKFFHLFRILDSQQMDLVELHLDGKASLWFGNLGEDDVIEEFNKLHQTFKVLAYQEKFEELRAAVMLRVPSLSESYYISCFLSGLKKEIKSVVKIHEPTALQLAFEKARWQEHHLQVMSRQYKMPMKLIPVADIGVRKPVHDVFDSSTNKTASQALKKITPTEFQYRKDHNLCYKCGEKFSPRHICKNREIHLLLTDEIETLGVEIAEKRMKSLSIRVMRQLSSNTIEMLGYYGDHEMSILLEKGSTNCFIRPAIAQLYPEAVKDHRPFKVKIADGKELVFDAKPDALSGGLGSGVEQVEGLEQQHALQFGPSGTRQKGGRPAKASLKQVRLLVLLEPLSDPPQMEVVRRSLGFDKVWGALNNKVWVFWFNEMAVSFRELAEQLLHMHIVFSSGCSVHFSAIYARCSRVGRRELWAAMEGLSGDVCGPWLLAGDFNVISSLEERVGGSPVNQRNMEEFNESIGICGLAEVPFDGAAFTWTNGRVWQRLDRALMNREWADGYDLSHVSHLARGRSDHAPLLICCRNGSPPKRSFKFLNVWRGQPGFKEVVKRCWEKSVEGEGMPKFYNKLREVKGGLQVWNAQVFGNIFNNVKQAEAMMKQREEDFDTGQDPASRASLEEAKAVYARALAVECEYWRQKAGIKWLQVGDANTAYFHSRYRQRRNCNFVARIKDATGAWLEDEQDIRRSAVEFVSSLFTSEQNGGQPPTIPFTLPQLSEEDNGMLSALPELAELREVVFGLEADSAPGPDGFGAGFYQDCWECIKMDLLEALKAFFQGMGLPRSFTSTSIVLLPKIAGAMCWKDFRPISLCNTCSKIISKLVARRLGRVLPTLVSPWQTGFVSGRGITDNILLTQELVMDLDRRLRHPNIMLKLDMEKAYDRVEWPFLLFMLRQFGFQERVVDIFYRLVSNNWFSVLVNGEPAGFFKSSRGVRQGDPVSPGLFVLVTEFLGRGLHHLLDCRPGRFFVSAGTQVPYLAFADDMLVFTRCSEKCLSAVKVFLEGYQQVSGQRVNVNKSAFFLAVGATMGQEQMVARVLGFHRACFPFTYLGAPIYKGRRLSSLFDGLVAKMRDLLGHWSTKMLSFGGKRVLARHVLSSLPMYLLQVLSPPKAVITRLGIICNSFLWDCRGEKRLHWAAWEKLCFPTDEGGLGFRSFKDMARAFAAKLWWRFRSGDSIWAEFMHAKYSNGCHPLAASSVRPSHTWRRLEAIRSLVEPNIRWCVGEGLVDFWKDRWALNEPLEDVVDGAEQPHFLVSEFLTNEGWDEVCLGQWLPDSVITVIKDVPFDVSQKDRLVWLPSTSGLFTVKSAWEVLRQRRCPSLVDSLLWQPALPAKMSFLAWRLVRSFIPLDVVLRSRGLAIPSRCGCCFGEEEALLHVFVSGPIASEVWKRMSSRFGFQLCNCTSMAAVFIAWFLTSEAMSKTHIRVLIPIVVCWFLWLARNQERFQGGRWEVNRIIREVDSFMEQLGRANKLCRSQFSGDADCELLRWVRRSPRRRSPCAIAWVRPPFGEFKFNSDASVLQGRATGGGLLRDYQGKLVFAFYKEFGDQGVLEAECMALLFGLQLCLQRGVYPSLVEVDSKALVQLVVSGAIAKWPLCNSLRNVRGLLEVFSAAISHVYREANVPADRLAAVGLIGSQVYEQGHQLPAVVRSAILLDSRGVPGVRWLAEDG</sequence>
<accession>A0A6P6V8W9</accession>
<dbReference type="Pfam" id="PF13456">
    <property type="entry name" value="RVT_3"/>
    <property type="match status" value="1"/>
</dbReference>
<dbReference type="Gene3D" id="3.60.10.10">
    <property type="entry name" value="Endonuclease/exonuclease/phosphatase"/>
    <property type="match status" value="1"/>
</dbReference>
<dbReference type="InterPro" id="IPR002156">
    <property type="entry name" value="RNaseH_domain"/>
</dbReference>
<evidence type="ECO:0000259" key="1">
    <source>
        <dbReference type="PROSITE" id="PS50878"/>
    </source>
</evidence>
<dbReference type="SUPFAM" id="SSF53098">
    <property type="entry name" value="Ribonuclease H-like"/>
    <property type="match status" value="1"/>
</dbReference>
<dbReference type="InterPro" id="IPR000477">
    <property type="entry name" value="RT_dom"/>
</dbReference>
<dbReference type="InterPro" id="IPR012337">
    <property type="entry name" value="RNaseH-like_sf"/>
</dbReference>
<dbReference type="CDD" id="cd06222">
    <property type="entry name" value="RNase_H_like"/>
    <property type="match status" value="1"/>
</dbReference>
<dbReference type="GO" id="GO:0003676">
    <property type="term" value="F:nucleic acid binding"/>
    <property type="evidence" value="ECO:0007669"/>
    <property type="project" value="InterPro"/>
</dbReference>
<dbReference type="GeneID" id="113718348"/>
<feature type="domain" description="Reverse transcriptase" evidence="1">
    <location>
        <begin position="836"/>
        <end position="1114"/>
    </location>
</feature>
<dbReference type="Pfam" id="PF00078">
    <property type="entry name" value="RVT_1"/>
    <property type="match status" value="1"/>
</dbReference>
<dbReference type="InterPro" id="IPR043502">
    <property type="entry name" value="DNA/RNA_pol_sf"/>
</dbReference>
<protein>
    <recommendedName>
        <fullName evidence="1">Reverse transcriptase domain-containing protein</fullName>
    </recommendedName>
</protein>
<dbReference type="SUPFAM" id="SSF56672">
    <property type="entry name" value="DNA/RNA polymerases"/>
    <property type="match status" value="1"/>
</dbReference>
<keyword evidence="2" id="KW-1185">Reference proteome</keyword>
<dbReference type="PANTHER" id="PTHR33116">
    <property type="entry name" value="REVERSE TRANSCRIPTASE ZINC-BINDING DOMAIN-CONTAINING PROTEIN-RELATED-RELATED"/>
    <property type="match status" value="1"/>
</dbReference>
<reference evidence="3" key="2">
    <citation type="submission" date="2025-08" db="UniProtKB">
        <authorList>
            <consortium name="RefSeq"/>
        </authorList>
    </citation>
    <scope>IDENTIFICATION</scope>
    <source>
        <tissue evidence="3">Leaves</tissue>
    </source>
</reference>
<gene>
    <name evidence="3" type="primary">LOC113718348</name>
</gene>
<dbReference type="InterPro" id="IPR044730">
    <property type="entry name" value="RNase_H-like_dom_plant"/>
</dbReference>